<dbReference type="RefSeq" id="XP_001586316.1">
    <property type="nucleotide sequence ID" value="XM_001586266.1"/>
</dbReference>
<dbReference type="EMBL" id="CH476642">
    <property type="protein sequence ID" value="EDN98037.1"/>
    <property type="molecule type" value="Genomic_DNA"/>
</dbReference>
<evidence type="ECO:0000313" key="2">
    <source>
        <dbReference type="Proteomes" id="UP000001312"/>
    </source>
</evidence>
<protein>
    <submittedName>
        <fullName evidence="1">Uncharacterized protein</fullName>
    </submittedName>
</protein>
<name>A7F5L6_SCLS1</name>
<keyword evidence="2" id="KW-1185">Reference proteome</keyword>
<evidence type="ECO:0000313" key="1">
    <source>
        <dbReference type="EMBL" id="EDN98037.1"/>
    </source>
</evidence>
<organism evidence="1 2">
    <name type="scientific">Sclerotinia sclerotiorum (strain ATCC 18683 / 1980 / Ss-1)</name>
    <name type="common">White mold</name>
    <name type="synonym">Whetzelinia sclerotiorum</name>
    <dbReference type="NCBI Taxonomy" id="665079"/>
    <lineage>
        <taxon>Eukaryota</taxon>
        <taxon>Fungi</taxon>
        <taxon>Dikarya</taxon>
        <taxon>Ascomycota</taxon>
        <taxon>Pezizomycotina</taxon>
        <taxon>Leotiomycetes</taxon>
        <taxon>Helotiales</taxon>
        <taxon>Sclerotiniaceae</taxon>
        <taxon>Sclerotinia</taxon>
    </lineage>
</organism>
<dbReference type="AlphaFoldDB" id="A7F5L6"/>
<reference evidence="2" key="1">
    <citation type="journal article" date="2011" name="PLoS Genet.">
        <title>Genomic analysis of the necrotrophic fungal pathogens Sclerotinia sclerotiorum and Botrytis cinerea.</title>
        <authorList>
            <person name="Amselem J."/>
            <person name="Cuomo C.A."/>
            <person name="van Kan J.A."/>
            <person name="Viaud M."/>
            <person name="Benito E.P."/>
            <person name="Couloux A."/>
            <person name="Coutinho P.M."/>
            <person name="de Vries R.P."/>
            <person name="Dyer P.S."/>
            <person name="Fillinger S."/>
            <person name="Fournier E."/>
            <person name="Gout L."/>
            <person name="Hahn M."/>
            <person name="Kohn L."/>
            <person name="Lapalu N."/>
            <person name="Plummer K.M."/>
            <person name="Pradier J.M."/>
            <person name="Quevillon E."/>
            <person name="Sharon A."/>
            <person name="Simon A."/>
            <person name="ten Have A."/>
            <person name="Tudzynski B."/>
            <person name="Tudzynski P."/>
            <person name="Wincker P."/>
            <person name="Andrew M."/>
            <person name="Anthouard V."/>
            <person name="Beever R.E."/>
            <person name="Beffa R."/>
            <person name="Benoit I."/>
            <person name="Bouzid O."/>
            <person name="Brault B."/>
            <person name="Chen Z."/>
            <person name="Choquer M."/>
            <person name="Collemare J."/>
            <person name="Cotton P."/>
            <person name="Danchin E.G."/>
            <person name="Da Silva C."/>
            <person name="Gautier A."/>
            <person name="Giraud C."/>
            <person name="Giraud T."/>
            <person name="Gonzalez C."/>
            <person name="Grossetete S."/>
            <person name="Guldener U."/>
            <person name="Henrissat B."/>
            <person name="Howlett B.J."/>
            <person name="Kodira C."/>
            <person name="Kretschmer M."/>
            <person name="Lappartient A."/>
            <person name="Leroch M."/>
            <person name="Levis C."/>
            <person name="Mauceli E."/>
            <person name="Neuveglise C."/>
            <person name="Oeser B."/>
            <person name="Pearson M."/>
            <person name="Poulain J."/>
            <person name="Poussereau N."/>
            <person name="Quesneville H."/>
            <person name="Rascle C."/>
            <person name="Schumacher J."/>
            <person name="Segurens B."/>
            <person name="Sexton A."/>
            <person name="Silva E."/>
            <person name="Sirven C."/>
            <person name="Soanes D.M."/>
            <person name="Talbot N.J."/>
            <person name="Templeton M."/>
            <person name="Yandava C."/>
            <person name="Yarden O."/>
            <person name="Zeng Q."/>
            <person name="Rollins J.A."/>
            <person name="Lebrun M.H."/>
            <person name="Dickman M."/>
        </authorList>
    </citation>
    <scope>NUCLEOTIDE SEQUENCE [LARGE SCALE GENOMIC DNA]</scope>
    <source>
        <strain evidence="2">ATCC 18683 / 1980 / Ss-1</strain>
    </source>
</reference>
<dbReference type="KEGG" id="ssl:SS1G_12894"/>
<gene>
    <name evidence="1" type="ORF">SS1G_12894</name>
</gene>
<sequence>MISGENTGRMLPTPKVKDSSNDCKVFRFTPTVSDYVTEK</sequence>
<dbReference type="InParanoid" id="A7F5L6"/>
<accession>A7F5L6</accession>
<proteinExistence type="predicted"/>
<dbReference type="Proteomes" id="UP000001312">
    <property type="component" value="Unassembled WGS sequence"/>
</dbReference>
<dbReference type="GeneID" id="5482270"/>